<accession>A0A2R6X5F1</accession>
<feature type="compositionally biased region" description="Polar residues" evidence="1">
    <location>
        <begin position="1"/>
        <end position="38"/>
    </location>
</feature>
<dbReference type="AlphaFoldDB" id="A0A2R6X5F1"/>
<gene>
    <name evidence="2" type="ORF">MARPO_0035s0105</name>
</gene>
<keyword evidence="3" id="KW-1185">Reference proteome</keyword>
<dbReference type="Proteomes" id="UP000244005">
    <property type="component" value="Unassembled WGS sequence"/>
</dbReference>
<feature type="region of interest" description="Disordered" evidence="1">
    <location>
        <begin position="1"/>
        <end position="39"/>
    </location>
</feature>
<dbReference type="Gramene" id="Mp6g03250.1">
    <property type="protein sequence ID" value="Mp6g03250.1.cds1"/>
    <property type="gene ID" value="Mp6g03250"/>
</dbReference>
<dbReference type="EMBL" id="KZ772707">
    <property type="protein sequence ID" value="PTQ41333.1"/>
    <property type="molecule type" value="Genomic_DNA"/>
</dbReference>
<name>A0A2R6X5F1_MARPO</name>
<organism evidence="2 3">
    <name type="scientific">Marchantia polymorpha</name>
    <name type="common">Common liverwort</name>
    <name type="synonym">Marchantia aquatica</name>
    <dbReference type="NCBI Taxonomy" id="3197"/>
    <lineage>
        <taxon>Eukaryota</taxon>
        <taxon>Viridiplantae</taxon>
        <taxon>Streptophyta</taxon>
        <taxon>Embryophyta</taxon>
        <taxon>Marchantiophyta</taxon>
        <taxon>Marchantiopsida</taxon>
        <taxon>Marchantiidae</taxon>
        <taxon>Marchantiales</taxon>
        <taxon>Marchantiaceae</taxon>
        <taxon>Marchantia</taxon>
    </lineage>
</organism>
<proteinExistence type="predicted"/>
<protein>
    <submittedName>
        <fullName evidence="2">Uncharacterized protein</fullName>
    </submittedName>
</protein>
<evidence type="ECO:0000256" key="1">
    <source>
        <dbReference type="SAM" id="MobiDB-lite"/>
    </source>
</evidence>
<reference evidence="3" key="1">
    <citation type="journal article" date="2017" name="Cell">
        <title>Insights into land plant evolution garnered from the Marchantia polymorpha genome.</title>
        <authorList>
            <person name="Bowman J.L."/>
            <person name="Kohchi T."/>
            <person name="Yamato K.T."/>
            <person name="Jenkins J."/>
            <person name="Shu S."/>
            <person name="Ishizaki K."/>
            <person name="Yamaoka S."/>
            <person name="Nishihama R."/>
            <person name="Nakamura Y."/>
            <person name="Berger F."/>
            <person name="Adam C."/>
            <person name="Aki S.S."/>
            <person name="Althoff F."/>
            <person name="Araki T."/>
            <person name="Arteaga-Vazquez M.A."/>
            <person name="Balasubrmanian S."/>
            <person name="Barry K."/>
            <person name="Bauer D."/>
            <person name="Boehm C.R."/>
            <person name="Briginshaw L."/>
            <person name="Caballero-Perez J."/>
            <person name="Catarino B."/>
            <person name="Chen F."/>
            <person name="Chiyoda S."/>
            <person name="Chovatia M."/>
            <person name="Davies K.M."/>
            <person name="Delmans M."/>
            <person name="Demura T."/>
            <person name="Dierschke T."/>
            <person name="Dolan L."/>
            <person name="Dorantes-Acosta A.E."/>
            <person name="Eklund D.M."/>
            <person name="Florent S.N."/>
            <person name="Flores-Sandoval E."/>
            <person name="Fujiyama A."/>
            <person name="Fukuzawa H."/>
            <person name="Galik B."/>
            <person name="Grimanelli D."/>
            <person name="Grimwood J."/>
            <person name="Grossniklaus U."/>
            <person name="Hamada T."/>
            <person name="Haseloff J."/>
            <person name="Hetherington A.J."/>
            <person name="Higo A."/>
            <person name="Hirakawa Y."/>
            <person name="Hundley H.N."/>
            <person name="Ikeda Y."/>
            <person name="Inoue K."/>
            <person name="Inoue S.I."/>
            <person name="Ishida S."/>
            <person name="Jia Q."/>
            <person name="Kakita M."/>
            <person name="Kanazawa T."/>
            <person name="Kawai Y."/>
            <person name="Kawashima T."/>
            <person name="Kennedy M."/>
            <person name="Kinose K."/>
            <person name="Kinoshita T."/>
            <person name="Kohara Y."/>
            <person name="Koide E."/>
            <person name="Komatsu K."/>
            <person name="Kopischke S."/>
            <person name="Kubo M."/>
            <person name="Kyozuka J."/>
            <person name="Lagercrantz U."/>
            <person name="Lin S.S."/>
            <person name="Lindquist E."/>
            <person name="Lipzen A.M."/>
            <person name="Lu C.W."/>
            <person name="De Luna E."/>
            <person name="Martienssen R.A."/>
            <person name="Minamino N."/>
            <person name="Mizutani M."/>
            <person name="Mizutani M."/>
            <person name="Mochizuki N."/>
            <person name="Monte I."/>
            <person name="Mosher R."/>
            <person name="Nagasaki H."/>
            <person name="Nakagami H."/>
            <person name="Naramoto S."/>
            <person name="Nishitani K."/>
            <person name="Ohtani M."/>
            <person name="Okamoto T."/>
            <person name="Okumura M."/>
            <person name="Phillips J."/>
            <person name="Pollak B."/>
            <person name="Reinders A."/>
            <person name="Rovekamp M."/>
            <person name="Sano R."/>
            <person name="Sawa S."/>
            <person name="Schmid M.W."/>
            <person name="Shirakawa M."/>
            <person name="Solano R."/>
            <person name="Spunde A."/>
            <person name="Suetsugu N."/>
            <person name="Sugano S."/>
            <person name="Sugiyama A."/>
            <person name="Sun R."/>
            <person name="Suzuki Y."/>
            <person name="Takenaka M."/>
            <person name="Takezawa D."/>
            <person name="Tomogane H."/>
            <person name="Tsuzuki M."/>
            <person name="Ueda T."/>
            <person name="Umeda M."/>
            <person name="Ward J.M."/>
            <person name="Watanabe Y."/>
            <person name="Yazaki K."/>
            <person name="Yokoyama R."/>
            <person name="Yoshitake Y."/>
            <person name="Yotsui I."/>
            <person name="Zachgo S."/>
            <person name="Schmutz J."/>
        </authorList>
    </citation>
    <scope>NUCLEOTIDE SEQUENCE [LARGE SCALE GENOMIC DNA]</scope>
    <source>
        <strain evidence="3">Tak-1</strain>
    </source>
</reference>
<evidence type="ECO:0000313" key="3">
    <source>
        <dbReference type="Proteomes" id="UP000244005"/>
    </source>
</evidence>
<sequence>MRQKQAHTTGRRQLSPSSTTKRKNANYSVRRQSLSSAELGSKVRARSLELETRTVARALSRRRSLNRGTELYEFRIVKSRPASLYQIPERRSGGWRVGPTVSWPGESERHSSVSCRTEVSSTGSRVRPATRTDMSEVREVGRSPSIPERLYADVTADLYHHMAVYHPCHIGLPAACSTRSSGRRDCDLRSSFTLGLGVSCPHRPPVFLPWDHFPQSFFFVSCIVRENWSWRRRNRGGGLLWFQRFGPTSM</sequence>
<evidence type="ECO:0000313" key="2">
    <source>
        <dbReference type="EMBL" id="PTQ41333.1"/>
    </source>
</evidence>